<sequence length="349" mass="36931">MTMNETTAPGAVDDVIDAFFAERIARADRLAPSYAALWRRAAEASLGGKRLRPRLLLAAHDALGGGDRVSALTAAAAFELLHTALLLHDDVLDGDLVRRGRPNLAGGFAADALDDGLGGAAASAWGEASGLLAGDVLISAVHALVARLETPARRAVHEIVDDSLFVTAAGEHADVGFGLGAIPASAADIVRMMEQKTASYSFAAPLRAAAAIAEAGPDVDGALHRVGTQLGFLYQLRDDVLGVFGAEERTGKSVLGDLREGKRTLLIAFAEEQPAWRRVRHLFGRRSLEADDAARLRDALLACGAAEEIERLIDEHRGQACRDIEDASLPAPLRRELVALAHRIAERDG</sequence>
<dbReference type="InterPro" id="IPR033749">
    <property type="entry name" value="Polyprenyl_synt_CS"/>
</dbReference>
<comment type="cofactor">
    <cofactor evidence="1">
        <name>Mg(2+)</name>
        <dbReference type="ChEBI" id="CHEBI:18420"/>
    </cofactor>
</comment>
<keyword evidence="8" id="KW-1185">Reference proteome</keyword>
<proteinExistence type="inferred from homology"/>
<dbReference type="RefSeq" id="WP_317139139.1">
    <property type="nucleotide sequence ID" value="NZ_CP118157.1"/>
</dbReference>
<dbReference type="InterPro" id="IPR000092">
    <property type="entry name" value="Polyprenyl_synt"/>
</dbReference>
<gene>
    <name evidence="7" type="ORF">N8K70_14915</name>
</gene>
<dbReference type="InterPro" id="IPR008949">
    <property type="entry name" value="Isoprenoid_synthase_dom_sf"/>
</dbReference>
<dbReference type="GO" id="GO:0004659">
    <property type="term" value="F:prenyltransferase activity"/>
    <property type="evidence" value="ECO:0007669"/>
    <property type="project" value="InterPro"/>
</dbReference>
<keyword evidence="5" id="KW-0460">Magnesium</keyword>
<dbReference type="PROSITE" id="PS00444">
    <property type="entry name" value="POLYPRENYL_SYNTHASE_2"/>
    <property type="match status" value="1"/>
</dbReference>
<evidence type="ECO:0000256" key="1">
    <source>
        <dbReference type="ARBA" id="ARBA00001946"/>
    </source>
</evidence>
<evidence type="ECO:0000256" key="2">
    <source>
        <dbReference type="ARBA" id="ARBA00006706"/>
    </source>
</evidence>
<name>A0AA97FHB0_9MICO</name>
<dbReference type="KEGG" id="mbet:N8K70_14915"/>
<accession>A0AA97FHB0</accession>
<protein>
    <submittedName>
        <fullName evidence="7">Polyprenyl synthetase family protein</fullName>
    </submittedName>
</protein>
<keyword evidence="3 6" id="KW-0808">Transferase</keyword>
<dbReference type="AlphaFoldDB" id="A0AA97FHB0"/>
<dbReference type="Proteomes" id="UP001305498">
    <property type="component" value="Chromosome"/>
</dbReference>
<dbReference type="Pfam" id="PF00348">
    <property type="entry name" value="polyprenyl_synt"/>
    <property type="match status" value="1"/>
</dbReference>
<evidence type="ECO:0000256" key="4">
    <source>
        <dbReference type="ARBA" id="ARBA00022723"/>
    </source>
</evidence>
<dbReference type="EMBL" id="CP118157">
    <property type="protein sequence ID" value="WOF22668.1"/>
    <property type="molecule type" value="Genomic_DNA"/>
</dbReference>
<dbReference type="SFLD" id="SFLDS00005">
    <property type="entry name" value="Isoprenoid_Synthase_Type_I"/>
    <property type="match status" value="1"/>
</dbReference>
<dbReference type="SUPFAM" id="SSF48576">
    <property type="entry name" value="Terpenoid synthases"/>
    <property type="match status" value="1"/>
</dbReference>
<evidence type="ECO:0000256" key="3">
    <source>
        <dbReference type="ARBA" id="ARBA00022679"/>
    </source>
</evidence>
<evidence type="ECO:0000256" key="6">
    <source>
        <dbReference type="RuleBase" id="RU004466"/>
    </source>
</evidence>
<comment type="similarity">
    <text evidence="2 6">Belongs to the FPP/GGPP synthase family.</text>
</comment>
<evidence type="ECO:0000256" key="5">
    <source>
        <dbReference type="ARBA" id="ARBA00022842"/>
    </source>
</evidence>
<reference evidence="7 8" key="1">
    <citation type="submission" date="2023-02" db="EMBL/GenBank/DDBJ databases">
        <title>Microbacterium betulae sp. nov., isolated from birch wood.</title>
        <authorList>
            <person name="Pasciak M."/>
            <person name="Pawlik K.J."/>
            <person name="Martynowski D."/>
            <person name="Laczmanski L."/>
            <person name="Ciekot J."/>
            <person name="Szponar B."/>
            <person name="Wojcik-Fatla A."/>
            <person name="Mackiewicz B."/>
            <person name="Farian E."/>
            <person name="Cholewa G."/>
            <person name="Cholewa A."/>
            <person name="Dutkiewicz J."/>
        </authorList>
    </citation>
    <scope>NUCLEOTIDE SEQUENCE [LARGE SCALE GENOMIC DNA]</scope>
    <source>
        <strain evidence="7 8">AB</strain>
    </source>
</reference>
<evidence type="ECO:0000313" key="7">
    <source>
        <dbReference type="EMBL" id="WOF22668.1"/>
    </source>
</evidence>
<evidence type="ECO:0000313" key="8">
    <source>
        <dbReference type="Proteomes" id="UP001305498"/>
    </source>
</evidence>
<dbReference type="GO" id="GO:0008299">
    <property type="term" value="P:isoprenoid biosynthetic process"/>
    <property type="evidence" value="ECO:0007669"/>
    <property type="project" value="InterPro"/>
</dbReference>
<keyword evidence="4" id="KW-0479">Metal-binding</keyword>
<dbReference type="PROSITE" id="PS00723">
    <property type="entry name" value="POLYPRENYL_SYNTHASE_1"/>
    <property type="match status" value="1"/>
</dbReference>
<dbReference type="Gene3D" id="1.10.600.10">
    <property type="entry name" value="Farnesyl Diphosphate Synthase"/>
    <property type="match status" value="1"/>
</dbReference>
<organism evidence="7 8">
    <name type="scientific">Microbacterium betulae</name>
    <dbReference type="NCBI Taxonomy" id="2981139"/>
    <lineage>
        <taxon>Bacteria</taxon>
        <taxon>Bacillati</taxon>
        <taxon>Actinomycetota</taxon>
        <taxon>Actinomycetes</taxon>
        <taxon>Micrococcales</taxon>
        <taxon>Microbacteriaceae</taxon>
        <taxon>Microbacterium</taxon>
    </lineage>
</organism>
<dbReference type="GO" id="GO:0046872">
    <property type="term" value="F:metal ion binding"/>
    <property type="evidence" value="ECO:0007669"/>
    <property type="project" value="UniProtKB-KW"/>
</dbReference>
<dbReference type="PANTHER" id="PTHR12001">
    <property type="entry name" value="GERANYLGERANYL PYROPHOSPHATE SYNTHASE"/>
    <property type="match status" value="1"/>
</dbReference>
<dbReference type="PANTHER" id="PTHR12001:SF85">
    <property type="entry name" value="SHORT CHAIN ISOPRENYL DIPHOSPHATE SYNTHASE"/>
    <property type="match status" value="1"/>
</dbReference>
<dbReference type="CDD" id="cd00685">
    <property type="entry name" value="Trans_IPPS_HT"/>
    <property type="match status" value="1"/>
</dbReference>